<dbReference type="EMBL" id="RXLQ01000018">
    <property type="protein sequence ID" value="RSZ56064.1"/>
    <property type="molecule type" value="Genomic_DNA"/>
</dbReference>
<dbReference type="Gene3D" id="3.90.1720.80">
    <property type="match status" value="1"/>
</dbReference>
<evidence type="ECO:0008006" key="3">
    <source>
        <dbReference type="Google" id="ProtNLM"/>
    </source>
</evidence>
<dbReference type="AlphaFoldDB" id="A0A430HES7"/>
<evidence type="ECO:0000313" key="2">
    <source>
        <dbReference type="Proteomes" id="UP000278085"/>
    </source>
</evidence>
<sequence>MTDLPPHRSSCMKPSFSAIRSHYPTRAATDTAALYKAIGWDALIGVTAYQNTCATRVSLALVRSGMRLPGRLAILKGEYKGSMIEPGHARLSILLQRRNLLGLPEIHRSGQARQAIGRRSGIVSFWRIQSGDGPDEGHIDIVCPDPDGSPICGTQCYWQAREVWFWPLD</sequence>
<name>A0A430HES7_9BURK</name>
<keyword evidence="2" id="KW-1185">Reference proteome</keyword>
<gene>
    <name evidence="1" type="ORF">EJB06_25835</name>
</gene>
<comment type="caution">
    <text evidence="1">The sequence shown here is derived from an EMBL/GenBank/DDBJ whole genome shotgun (WGS) entry which is preliminary data.</text>
</comment>
<evidence type="ECO:0000313" key="1">
    <source>
        <dbReference type="EMBL" id="RSZ56064.1"/>
    </source>
</evidence>
<dbReference type="Pfam" id="PF14113">
    <property type="entry name" value="Tae4"/>
    <property type="match status" value="1"/>
</dbReference>
<protein>
    <recommendedName>
        <fullName evidence="3">Type VI secretion system amidase effector protein Tae4</fullName>
    </recommendedName>
</protein>
<dbReference type="Proteomes" id="UP000278085">
    <property type="component" value="Unassembled WGS sequence"/>
</dbReference>
<organism evidence="1 2">
    <name type="scientific">Massilia atriviolacea</name>
    <dbReference type="NCBI Taxonomy" id="2495579"/>
    <lineage>
        <taxon>Bacteria</taxon>
        <taxon>Pseudomonadati</taxon>
        <taxon>Pseudomonadota</taxon>
        <taxon>Betaproteobacteria</taxon>
        <taxon>Burkholderiales</taxon>
        <taxon>Oxalobacteraceae</taxon>
        <taxon>Telluria group</taxon>
        <taxon>Massilia</taxon>
    </lineage>
</organism>
<accession>A0A430HES7</accession>
<proteinExistence type="predicted"/>
<dbReference type="InterPro" id="IPR025562">
    <property type="entry name" value="Tae4"/>
</dbReference>
<reference evidence="1 2" key="1">
    <citation type="submission" date="2018-12" db="EMBL/GenBank/DDBJ databases">
        <authorList>
            <person name="Yang E."/>
        </authorList>
    </citation>
    <scope>NUCLEOTIDE SEQUENCE [LARGE SCALE GENOMIC DNA]</scope>
    <source>
        <strain evidence="1 2">SOD</strain>
    </source>
</reference>
<dbReference type="OrthoDB" id="1262040at2"/>
<dbReference type="Gene3D" id="4.10.280.80">
    <property type="match status" value="1"/>
</dbReference>